<gene>
    <name evidence="2" type="ORF">V6R90_10775</name>
</gene>
<dbReference type="EMBL" id="JBEGDP010000010">
    <property type="protein sequence ID" value="MEQ7847764.1"/>
    <property type="molecule type" value="Genomic_DNA"/>
</dbReference>
<dbReference type="Pfam" id="PF12728">
    <property type="entry name" value="HTH_17"/>
    <property type="match status" value="1"/>
</dbReference>
<reference evidence="2 3" key="1">
    <citation type="submission" date="2024-02" db="EMBL/GenBank/DDBJ databases">
        <title>Full genome sequence of Nocardioides kribbensis.</title>
        <authorList>
            <person name="Poletto B.L."/>
            <person name="Silva G."/>
            <person name="Galante D."/>
            <person name="Campos K.R."/>
            <person name="Santos M.B.N."/>
            <person name="Sacchi C.T."/>
        </authorList>
    </citation>
    <scope>NUCLEOTIDE SEQUENCE [LARGE SCALE GENOMIC DNA]</scope>
    <source>
        <strain evidence="2 3">O4R</strain>
    </source>
</reference>
<dbReference type="Proteomes" id="UP001482520">
    <property type="component" value="Unassembled WGS sequence"/>
</dbReference>
<evidence type="ECO:0000259" key="1">
    <source>
        <dbReference type="Pfam" id="PF12728"/>
    </source>
</evidence>
<evidence type="ECO:0000313" key="2">
    <source>
        <dbReference type="EMBL" id="MEQ7847764.1"/>
    </source>
</evidence>
<dbReference type="RefSeq" id="WP_349804680.1">
    <property type="nucleotide sequence ID" value="NZ_JBEGDP010000010.1"/>
</dbReference>
<accession>A0ABV1NZ46</accession>
<dbReference type="InterPro" id="IPR041657">
    <property type="entry name" value="HTH_17"/>
</dbReference>
<name>A0ABV1NZ46_9ACTN</name>
<organism evidence="2 3">
    <name type="scientific">Nocardioides kribbensis</name>
    <dbReference type="NCBI Taxonomy" id="305517"/>
    <lineage>
        <taxon>Bacteria</taxon>
        <taxon>Bacillati</taxon>
        <taxon>Actinomycetota</taxon>
        <taxon>Actinomycetes</taxon>
        <taxon>Propionibacteriales</taxon>
        <taxon>Nocardioidaceae</taxon>
        <taxon>Nocardioides</taxon>
    </lineage>
</organism>
<proteinExistence type="predicted"/>
<keyword evidence="3" id="KW-1185">Reference proteome</keyword>
<evidence type="ECO:0000313" key="3">
    <source>
        <dbReference type="Proteomes" id="UP001482520"/>
    </source>
</evidence>
<protein>
    <submittedName>
        <fullName evidence="2">Helix-turn-helix domain-containing protein</fullName>
    </submittedName>
</protein>
<feature type="domain" description="Helix-turn-helix" evidence="1">
    <location>
        <begin position="6"/>
        <end position="53"/>
    </location>
</feature>
<comment type="caution">
    <text evidence="2">The sequence shown here is derived from an EMBL/GenBank/DDBJ whole genome shotgun (WGS) entry which is preliminary data.</text>
</comment>
<sequence length="67" mass="7441">MSTRIWLNTTQAAEVAGCHRDTVLKALEAGELHGNQRKAKGRWRVHADCLDKWCAGEKCAHQIEVAA</sequence>